<dbReference type="SUPFAM" id="SSF81891">
    <property type="entry name" value="Poly A polymerase C-terminal region-like"/>
    <property type="match status" value="1"/>
</dbReference>
<keyword evidence="10" id="KW-0067">ATP-binding</keyword>
<evidence type="ECO:0000256" key="9">
    <source>
        <dbReference type="ARBA" id="ARBA00022801"/>
    </source>
</evidence>
<dbReference type="InterPro" id="IPR006674">
    <property type="entry name" value="HD_domain"/>
</dbReference>
<dbReference type="InterPro" id="IPR050124">
    <property type="entry name" value="tRNA_CCA-adding_enzyme"/>
</dbReference>
<organism evidence="15 16">
    <name type="scientific">Candidatus Thiodiazotropha taylori</name>
    <dbReference type="NCBI Taxonomy" id="2792791"/>
    <lineage>
        <taxon>Bacteria</taxon>
        <taxon>Pseudomonadati</taxon>
        <taxon>Pseudomonadota</taxon>
        <taxon>Gammaproteobacteria</taxon>
        <taxon>Chromatiales</taxon>
        <taxon>Sedimenticolaceae</taxon>
        <taxon>Candidatus Thiodiazotropha</taxon>
    </lineage>
</organism>
<keyword evidence="9 15" id="KW-0378">Hydrolase</keyword>
<dbReference type="Pfam" id="PF12627">
    <property type="entry name" value="PolyA_pol_RNAbd"/>
    <property type="match status" value="1"/>
</dbReference>
<dbReference type="GO" id="GO:0003723">
    <property type="term" value="F:RNA binding"/>
    <property type="evidence" value="ECO:0007669"/>
    <property type="project" value="UniProtKB-KW"/>
</dbReference>
<dbReference type="InterPro" id="IPR032828">
    <property type="entry name" value="PolyA_RNA-bd"/>
</dbReference>
<evidence type="ECO:0000256" key="1">
    <source>
        <dbReference type="ARBA" id="ARBA00001946"/>
    </source>
</evidence>
<dbReference type="GO" id="GO:0046872">
    <property type="term" value="F:metal ion binding"/>
    <property type="evidence" value="ECO:0007669"/>
    <property type="project" value="UniProtKB-KW"/>
</dbReference>
<dbReference type="Gene3D" id="1.10.3090.10">
    <property type="entry name" value="cca-adding enzyme, domain 2"/>
    <property type="match status" value="1"/>
</dbReference>
<evidence type="ECO:0000259" key="14">
    <source>
        <dbReference type="PROSITE" id="PS51831"/>
    </source>
</evidence>
<keyword evidence="7" id="KW-0547">Nucleotide-binding</keyword>
<evidence type="ECO:0000256" key="5">
    <source>
        <dbReference type="ARBA" id="ARBA00022695"/>
    </source>
</evidence>
<sequence length="409" mass="46362">MQVYLVGGAVRDRLLDKPVRERDFVVVGATPEQMQARGFRRVGSYFPVFIHPQTHEEYALARSGRPEAGSSGEVIYDRSVTLEQDLARRDLTINAMAEDAQGELIDPYGGREDLQKRILRHVSDAFTEDPIRVLRVARFLARYADLGFTLAPETHALMREMVAAGQMDRLVAERVWQELCGALGETQPRRFFELLRSLGALQRVLPELDALFGVPQPVVWHPEVDCGEHTLMALQVAVELSDDLEVRFATLTHDLGKGTTPKRILPGHYGHGERGSRLIDQLCDRIRVPRRFRELARGCASYHGHLHRLYELRPKTVLKMLTGLGAFRQPRRLTQFILVCQADFQGRGGFRQRPYPQGEDLMRLYRVAAEVTSATQDASLMGRLLGDAIERERIERIGEMMRTINAVAD</sequence>
<evidence type="ECO:0000256" key="13">
    <source>
        <dbReference type="RuleBase" id="RU003953"/>
    </source>
</evidence>
<dbReference type="Gene3D" id="3.30.460.10">
    <property type="entry name" value="Beta Polymerase, domain 2"/>
    <property type="match status" value="1"/>
</dbReference>
<keyword evidence="5 15" id="KW-0548">Nucleotidyltransferase</keyword>
<dbReference type="GO" id="GO:0042245">
    <property type="term" value="P:RNA repair"/>
    <property type="evidence" value="ECO:0007669"/>
    <property type="project" value="UniProtKB-KW"/>
</dbReference>
<protein>
    <submittedName>
        <fullName evidence="15">Multifunctional CCA addition/repair protein</fullName>
        <ecNumber evidence="15">2.7.7.72</ecNumber>
        <ecNumber evidence="15">3.1.3.-</ecNumber>
        <ecNumber evidence="15">3.1.4.-</ecNumber>
    </submittedName>
</protein>
<evidence type="ECO:0000256" key="2">
    <source>
        <dbReference type="ARBA" id="ARBA00022596"/>
    </source>
</evidence>
<comment type="cofactor">
    <cofactor evidence="1">
        <name>Mg(2+)</name>
        <dbReference type="ChEBI" id="CHEBI:18420"/>
    </cofactor>
</comment>
<dbReference type="EC" id="3.1.4.-" evidence="15"/>
<keyword evidence="3 13" id="KW-0808">Transferase</keyword>
<dbReference type="CDD" id="cd00077">
    <property type="entry name" value="HDc"/>
    <property type="match status" value="1"/>
</dbReference>
<evidence type="ECO:0000256" key="6">
    <source>
        <dbReference type="ARBA" id="ARBA00022723"/>
    </source>
</evidence>
<evidence type="ECO:0000313" key="15">
    <source>
        <dbReference type="EMBL" id="MBT2989581.1"/>
    </source>
</evidence>
<dbReference type="Pfam" id="PF01743">
    <property type="entry name" value="PolyA_pol"/>
    <property type="match status" value="1"/>
</dbReference>
<keyword evidence="4" id="KW-0819">tRNA processing</keyword>
<comment type="similarity">
    <text evidence="13">Belongs to the tRNA nucleotidyltransferase/poly(A) polymerase family.</text>
</comment>
<evidence type="ECO:0000256" key="3">
    <source>
        <dbReference type="ARBA" id="ARBA00022679"/>
    </source>
</evidence>
<dbReference type="EC" id="2.7.7.72" evidence="15"/>
<keyword evidence="11" id="KW-0460">Magnesium</keyword>
<dbReference type="PIRSF" id="PIRSF000813">
    <property type="entry name" value="CCA_bact"/>
    <property type="match status" value="1"/>
</dbReference>
<dbReference type="PROSITE" id="PS51831">
    <property type="entry name" value="HD"/>
    <property type="match status" value="1"/>
</dbReference>
<keyword evidence="12 13" id="KW-0694">RNA-binding</keyword>
<dbReference type="InterPro" id="IPR003607">
    <property type="entry name" value="HD/PDEase_dom"/>
</dbReference>
<dbReference type="PANTHER" id="PTHR47545">
    <property type="entry name" value="MULTIFUNCTIONAL CCA PROTEIN"/>
    <property type="match status" value="1"/>
</dbReference>
<reference evidence="15 16" key="1">
    <citation type="submission" date="2021-05" db="EMBL/GenBank/DDBJ databases">
        <title>Genetic and Functional Diversity in Clade A Lucinid endosymbionts from the Bahamas.</title>
        <authorList>
            <person name="Giani N.M."/>
            <person name="Engel A.S."/>
            <person name="Campbell B.J."/>
        </authorList>
    </citation>
    <scope>NUCLEOTIDE SEQUENCE [LARGE SCALE GENOMIC DNA]</scope>
    <source>
        <strain evidence="15">LUC16012Gg_MoonRockCtena</strain>
    </source>
</reference>
<dbReference type="AlphaFoldDB" id="A0A944QVN4"/>
<dbReference type="CDD" id="cd05398">
    <property type="entry name" value="NT_ClassII-CCAase"/>
    <property type="match status" value="1"/>
</dbReference>
<proteinExistence type="inferred from homology"/>
<keyword evidence="6" id="KW-0479">Metal-binding</keyword>
<dbReference type="GO" id="GO:0005524">
    <property type="term" value="F:ATP binding"/>
    <property type="evidence" value="ECO:0007669"/>
    <property type="project" value="UniProtKB-KW"/>
</dbReference>
<feature type="domain" description="HD" evidence="14">
    <location>
        <begin position="226"/>
        <end position="327"/>
    </location>
</feature>
<dbReference type="Proteomes" id="UP000770889">
    <property type="component" value="Unassembled WGS sequence"/>
</dbReference>
<dbReference type="EMBL" id="JAHHGM010000009">
    <property type="protein sequence ID" value="MBT2989581.1"/>
    <property type="molecule type" value="Genomic_DNA"/>
</dbReference>
<evidence type="ECO:0000256" key="10">
    <source>
        <dbReference type="ARBA" id="ARBA00022840"/>
    </source>
</evidence>
<accession>A0A944QVN4</accession>
<dbReference type="GO" id="GO:0001680">
    <property type="term" value="P:tRNA 3'-terminal CCA addition"/>
    <property type="evidence" value="ECO:0007669"/>
    <property type="project" value="InterPro"/>
</dbReference>
<dbReference type="PANTHER" id="PTHR47545:SF1">
    <property type="entry name" value="MULTIFUNCTIONAL CCA PROTEIN"/>
    <property type="match status" value="1"/>
</dbReference>
<evidence type="ECO:0000256" key="12">
    <source>
        <dbReference type="ARBA" id="ARBA00022884"/>
    </source>
</evidence>
<dbReference type="GO" id="GO:0016787">
    <property type="term" value="F:hydrolase activity"/>
    <property type="evidence" value="ECO:0007669"/>
    <property type="project" value="UniProtKB-KW"/>
</dbReference>
<gene>
    <name evidence="15" type="ORF">KME65_11510</name>
</gene>
<dbReference type="EC" id="3.1.3.-" evidence="15"/>
<dbReference type="NCBIfam" id="NF008137">
    <property type="entry name" value="PRK10885.1"/>
    <property type="match status" value="1"/>
</dbReference>
<dbReference type="InterPro" id="IPR002646">
    <property type="entry name" value="PolA_pol_head_dom"/>
</dbReference>
<name>A0A944QVN4_9GAMM</name>
<dbReference type="InterPro" id="IPR012006">
    <property type="entry name" value="CCA_bact"/>
</dbReference>
<evidence type="ECO:0000256" key="4">
    <source>
        <dbReference type="ARBA" id="ARBA00022694"/>
    </source>
</evidence>
<evidence type="ECO:0000313" key="16">
    <source>
        <dbReference type="Proteomes" id="UP000770889"/>
    </source>
</evidence>
<dbReference type="SUPFAM" id="SSF81301">
    <property type="entry name" value="Nucleotidyltransferase"/>
    <property type="match status" value="1"/>
</dbReference>
<evidence type="ECO:0000256" key="7">
    <source>
        <dbReference type="ARBA" id="ARBA00022741"/>
    </source>
</evidence>
<keyword evidence="2" id="KW-0533">Nickel</keyword>
<evidence type="ECO:0000256" key="8">
    <source>
        <dbReference type="ARBA" id="ARBA00022800"/>
    </source>
</evidence>
<keyword evidence="8" id="KW-0692">RNA repair</keyword>
<dbReference type="GO" id="GO:0004810">
    <property type="term" value="F:CCA tRNA nucleotidyltransferase activity"/>
    <property type="evidence" value="ECO:0007669"/>
    <property type="project" value="UniProtKB-EC"/>
</dbReference>
<comment type="caution">
    <text evidence="15">The sequence shown here is derived from an EMBL/GenBank/DDBJ whole genome shotgun (WGS) entry which is preliminary data.</text>
</comment>
<dbReference type="Pfam" id="PF01966">
    <property type="entry name" value="HD"/>
    <property type="match status" value="1"/>
</dbReference>
<dbReference type="InterPro" id="IPR043519">
    <property type="entry name" value="NT_sf"/>
</dbReference>
<evidence type="ECO:0000256" key="11">
    <source>
        <dbReference type="ARBA" id="ARBA00022842"/>
    </source>
</evidence>